<accession>A0A1C5JG13</accession>
<gene>
    <name evidence="1" type="ORF">GA0070560_13012</name>
</gene>
<proteinExistence type="predicted"/>
<evidence type="ECO:0000313" key="2">
    <source>
        <dbReference type="Proteomes" id="UP000199408"/>
    </source>
</evidence>
<dbReference type="RefSeq" id="WP_091302410.1">
    <property type="nucleotide sequence ID" value="NZ_FMDN01000030.1"/>
</dbReference>
<reference evidence="2" key="1">
    <citation type="submission" date="2016-06" db="EMBL/GenBank/DDBJ databases">
        <authorList>
            <person name="Varghese N."/>
        </authorList>
    </citation>
    <scope>NUCLEOTIDE SEQUENCE [LARGE SCALE GENOMIC DNA]</scope>
    <source>
        <strain evidence="2">DSM 43171</strain>
    </source>
</reference>
<protein>
    <submittedName>
        <fullName evidence="1">Uncharacterized protein</fullName>
    </submittedName>
</protein>
<dbReference type="AlphaFoldDB" id="A0A1C5JG13"/>
<dbReference type="OrthoDB" id="4334464at2"/>
<organism evidence="1 2">
    <name type="scientific">Micromonospora halophytica</name>
    <dbReference type="NCBI Taxonomy" id="47864"/>
    <lineage>
        <taxon>Bacteria</taxon>
        <taxon>Bacillati</taxon>
        <taxon>Actinomycetota</taxon>
        <taxon>Actinomycetes</taxon>
        <taxon>Micromonosporales</taxon>
        <taxon>Micromonosporaceae</taxon>
        <taxon>Micromonospora</taxon>
    </lineage>
</organism>
<dbReference type="Proteomes" id="UP000199408">
    <property type="component" value="Unassembled WGS sequence"/>
</dbReference>
<name>A0A1C5JG13_9ACTN</name>
<evidence type="ECO:0000313" key="1">
    <source>
        <dbReference type="EMBL" id="SCG69251.1"/>
    </source>
</evidence>
<dbReference type="EMBL" id="FMDN01000030">
    <property type="protein sequence ID" value="SCG69251.1"/>
    <property type="molecule type" value="Genomic_DNA"/>
</dbReference>
<dbReference type="STRING" id="47864.GA0070560_13012"/>
<keyword evidence="2" id="KW-1185">Reference proteome</keyword>
<sequence length="126" mass="13671">MTDTGFDFTVLSKFRTRLVEHGLERAAFDLLLTAFTDRGLVGAGGRARTDASHVISAVRDPKPLGVGREAVRAALEVLAVTAADWLATVVDIGEWAQRYGTRVDSWRLPSSQADGIGWSRSTAPMR</sequence>